<dbReference type="EMBL" id="KN822962">
    <property type="protein sequence ID" value="KIO31512.1"/>
    <property type="molecule type" value="Genomic_DNA"/>
</dbReference>
<gene>
    <name evidence="4" type="ORF">M407DRAFT_19455</name>
</gene>
<evidence type="ECO:0000259" key="3">
    <source>
        <dbReference type="Pfam" id="PF05368"/>
    </source>
</evidence>
<evidence type="ECO:0000313" key="5">
    <source>
        <dbReference type="Proteomes" id="UP000054248"/>
    </source>
</evidence>
<accession>A0A0C3MCM3</accession>
<evidence type="ECO:0000256" key="2">
    <source>
        <dbReference type="ARBA" id="ARBA00022857"/>
    </source>
</evidence>
<reference evidence="5" key="2">
    <citation type="submission" date="2015-01" db="EMBL/GenBank/DDBJ databases">
        <title>Evolutionary Origins and Diversification of the Mycorrhizal Mutualists.</title>
        <authorList>
            <consortium name="DOE Joint Genome Institute"/>
            <consortium name="Mycorrhizal Genomics Consortium"/>
            <person name="Kohler A."/>
            <person name="Kuo A."/>
            <person name="Nagy L.G."/>
            <person name="Floudas D."/>
            <person name="Copeland A."/>
            <person name="Barry K.W."/>
            <person name="Cichocki N."/>
            <person name="Veneault-Fourrey C."/>
            <person name="LaButti K."/>
            <person name="Lindquist E.A."/>
            <person name="Lipzen A."/>
            <person name="Lundell T."/>
            <person name="Morin E."/>
            <person name="Murat C."/>
            <person name="Riley R."/>
            <person name="Ohm R."/>
            <person name="Sun H."/>
            <person name="Tunlid A."/>
            <person name="Henrissat B."/>
            <person name="Grigoriev I.V."/>
            <person name="Hibbett D.S."/>
            <person name="Martin F."/>
        </authorList>
    </citation>
    <scope>NUCLEOTIDE SEQUENCE [LARGE SCALE GENOMIC DNA]</scope>
    <source>
        <strain evidence="5">MUT 4182</strain>
    </source>
</reference>
<sequence>MTSAKPLVAVCGATGAQGGSVARFLLQEGSFRVRALTRQPESAKALALSRQGADIVRADFNEPESLLSAFRGAYAVFCMTNFFDPSAELGKKQVQQGKNIIDAAKACNIKHFVCSTAEHTGELNVPHWETQAWINDYLLESRIPRTSYPLHHDLLREHVGVIPIAEGMASAAPENLESWTDRSRSSDQVSPTEIKFSWAFPTDSTFPVYSSADTGGYVLNILKRPQEFIGRDVKIASEFISPRDWVSTMNEVLSTRNTFVRVTLDEIDMKAFEAMRGTVWPEAWLNSSKSAQDLVSNSPFSHPISPPEMLISNGAPPFRDPAYSRRVFPQLKTLWEIVDENWEKILAAAR</sequence>
<dbReference type="PANTHER" id="PTHR42748">
    <property type="entry name" value="NITROGEN METABOLITE REPRESSION PROTEIN NMRA FAMILY MEMBER"/>
    <property type="match status" value="1"/>
</dbReference>
<comment type="similarity">
    <text evidence="1">Belongs to the NmrA-type oxidoreductase family.</text>
</comment>
<dbReference type="HOGENOM" id="CLU_007383_8_2_1"/>
<dbReference type="InterPro" id="IPR051164">
    <property type="entry name" value="NmrA-like_oxidored"/>
</dbReference>
<dbReference type="STRING" id="1051891.A0A0C3MCM3"/>
<reference evidence="4 5" key="1">
    <citation type="submission" date="2014-04" db="EMBL/GenBank/DDBJ databases">
        <authorList>
            <consortium name="DOE Joint Genome Institute"/>
            <person name="Kuo A."/>
            <person name="Girlanda M."/>
            <person name="Perotto S."/>
            <person name="Kohler A."/>
            <person name="Nagy L.G."/>
            <person name="Floudas D."/>
            <person name="Copeland A."/>
            <person name="Barry K.W."/>
            <person name="Cichocki N."/>
            <person name="Veneault-Fourrey C."/>
            <person name="LaButti K."/>
            <person name="Lindquist E.A."/>
            <person name="Lipzen A."/>
            <person name="Lundell T."/>
            <person name="Morin E."/>
            <person name="Murat C."/>
            <person name="Sun H."/>
            <person name="Tunlid A."/>
            <person name="Henrissat B."/>
            <person name="Grigoriev I.V."/>
            <person name="Hibbett D.S."/>
            <person name="Martin F."/>
            <person name="Nordberg H.P."/>
            <person name="Cantor M.N."/>
            <person name="Hua S.X."/>
        </authorList>
    </citation>
    <scope>NUCLEOTIDE SEQUENCE [LARGE SCALE GENOMIC DNA]</scope>
    <source>
        <strain evidence="4 5">MUT 4182</strain>
    </source>
</reference>
<keyword evidence="5" id="KW-1185">Reference proteome</keyword>
<feature type="domain" description="NmrA-like" evidence="3">
    <location>
        <begin position="6"/>
        <end position="146"/>
    </location>
</feature>
<organism evidence="4 5">
    <name type="scientific">Tulasnella calospora MUT 4182</name>
    <dbReference type="NCBI Taxonomy" id="1051891"/>
    <lineage>
        <taxon>Eukaryota</taxon>
        <taxon>Fungi</taxon>
        <taxon>Dikarya</taxon>
        <taxon>Basidiomycota</taxon>
        <taxon>Agaricomycotina</taxon>
        <taxon>Agaricomycetes</taxon>
        <taxon>Cantharellales</taxon>
        <taxon>Tulasnellaceae</taxon>
        <taxon>Tulasnella</taxon>
    </lineage>
</organism>
<dbReference type="SUPFAM" id="SSF51735">
    <property type="entry name" value="NAD(P)-binding Rossmann-fold domains"/>
    <property type="match status" value="1"/>
</dbReference>
<dbReference type="OrthoDB" id="300709at2759"/>
<proteinExistence type="inferred from homology"/>
<evidence type="ECO:0000256" key="1">
    <source>
        <dbReference type="ARBA" id="ARBA00006328"/>
    </source>
</evidence>
<name>A0A0C3MCM3_9AGAM</name>
<protein>
    <recommendedName>
        <fullName evidence="3">NmrA-like domain-containing protein</fullName>
    </recommendedName>
</protein>
<dbReference type="InterPro" id="IPR008030">
    <property type="entry name" value="NmrA-like"/>
</dbReference>
<dbReference type="Gene3D" id="3.40.50.720">
    <property type="entry name" value="NAD(P)-binding Rossmann-like Domain"/>
    <property type="match status" value="1"/>
</dbReference>
<dbReference type="PANTHER" id="PTHR42748:SF7">
    <property type="entry name" value="NMRA LIKE REDOX SENSOR 1-RELATED"/>
    <property type="match status" value="1"/>
</dbReference>
<keyword evidence="2" id="KW-0521">NADP</keyword>
<dbReference type="Gene3D" id="3.90.25.10">
    <property type="entry name" value="UDP-galactose 4-epimerase, domain 1"/>
    <property type="match status" value="1"/>
</dbReference>
<evidence type="ECO:0000313" key="4">
    <source>
        <dbReference type="EMBL" id="KIO31512.1"/>
    </source>
</evidence>
<dbReference type="InterPro" id="IPR036291">
    <property type="entry name" value="NAD(P)-bd_dom_sf"/>
</dbReference>
<dbReference type="Pfam" id="PF05368">
    <property type="entry name" value="NmrA"/>
    <property type="match status" value="1"/>
</dbReference>
<dbReference type="CDD" id="cd05251">
    <property type="entry name" value="NmrA_like_SDR_a"/>
    <property type="match status" value="1"/>
</dbReference>
<dbReference type="AlphaFoldDB" id="A0A0C3MCM3"/>
<dbReference type="Proteomes" id="UP000054248">
    <property type="component" value="Unassembled WGS sequence"/>
</dbReference>